<gene>
    <name evidence="9" type="ORF">Cni_G06567</name>
</gene>
<keyword evidence="2" id="KW-1003">Cell membrane</keyword>
<dbReference type="InterPro" id="IPR002068">
    <property type="entry name" value="A-crystallin/Hsp20_dom"/>
</dbReference>
<evidence type="ECO:0000259" key="8">
    <source>
        <dbReference type="PROSITE" id="PS01031"/>
    </source>
</evidence>
<evidence type="ECO:0000256" key="5">
    <source>
        <dbReference type="RuleBase" id="RU003616"/>
    </source>
</evidence>
<dbReference type="PANTHER" id="PTHR43670:SF114">
    <property type="entry name" value="OS05G0592000 PROTEIN"/>
    <property type="match status" value="1"/>
</dbReference>
<feature type="domain" description="SHSP" evidence="8">
    <location>
        <begin position="8"/>
        <end position="112"/>
    </location>
</feature>
<dbReference type="Proteomes" id="UP001327560">
    <property type="component" value="Chromosome 2"/>
</dbReference>
<dbReference type="AlphaFoldDB" id="A0AAQ3JYW6"/>
<evidence type="ECO:0000256" key="2">
    <source>
        <dbReference type="ARBA" id="ARBA00022475"/>
    </source>
</evidence>
<dbReference type="GO" id="GO:0034605">
    <property type="term" value="P:cellular response to heat"/>
    <property type="evidence" value="ECO:0007669"/>
    <property type="project" value="TreeGrafter"/>
</dbReference>
<dbReference type="SUPFAM" id="SSF49764">
    <property type="entry name" value="HSP20-like chaperones"/>
    <property type="match status" value="1"/>
</dbReference>
<keyword evidence="10" id="KW-1185">Reference proteome</keyword>
<keyword evidence="7" id="KW-1133">Transmembrane helix</keyword>
<evidence type="ECO:0000313" key="9">
    <source>
        <dbReference type="EMBL" id="WOK97859.1"/>
    </source>
</evidence>
<dbReference type="GO" id="GO:0006952">
    <property type="term" value="P:defense response"/>
    <property type="evidence" value="ECO:0007669"/>
    <property type="project" value="UniProtKB-KW"/>
</dbReference>
<evidence type="ECO:0000256" key="6">
    <source>
        <dbReference type="SAM" id="MobiDB-lite"/>
    </source>
</evidence>
<evidence type="ECO:0000256" key="7">
    <source>
        <dbReference type="SAM" id="Phobius"/>
    </source>
</evidence>
<dbReference type="Gene3D" id="2.60.40.790">
    <property type="match status" value="1"/>
</dbReference>
<keyword evidence="7" id="KW-0812">Transmembrane</keyword>
<comment type="similarity">
    <text evidence="4 5">Belongs to the small heat shock protein (HSP20) family.</text>
</comment>
<dbReference type="PANTHER" id="PTHR43670">
    <property type="entry name" value="HEAT SHOCK PROTEIN 26"/>
    <property type="match status" value="1"/>
</dbReference>
<comment type="subcellular location">
    <subcellularLocation>
        <location evidence="1">Cell membrane</location>
        <topology evidence="1">Single-pass membrane protein</topology>
    </subcellularLocation>
</comment>
<sequence>MAETTARRVYVDVDPSYDLIEDEENNTFIIHLAGFKKEQLRVQLTTSKKLLITGERPLLENRWTRFRKELQVPTNCNDEKIRARFEDQLLYIVLPKLIPGQQKDDKLKPSFSKAETSKKEGMSSMKRERSNAAKSMVEEKEKEQVKKHKEMDKVTEKKNQVEDGEKGGEKESLKEKMKFKVANKEFELNQTKKLMIGLSVAVVVLVCWYLHHKLTSMEGGDAPEL</sequence>
<keyword evidence="7" id="KW-0472">Membrane</keyword>
<evidence type="ECO:0000256" key="4">
    <source>
        <dbReference type="PROSITE-ProRule" id="PRU00285"/>
    </source>
</evidence>
<dbReference type="PROSITE" id="PS01031">
    <property type="entry name" value="SHSP"/>
    <property type="match status" value="1"/>
</dbReference>
<accession>A0AAQ3JYW6</accession>
<feature type="transmembrane region" description="Helical" evidence="7">
    <location>
        <begin position="194"/>
        <end position="211"/>
    </location>
</feature>
<organism evidence="9 10">
    <name type="scientific">Canna indica</name>
    <name type="common">Indian-shot</name>
    <dbReference type="NCBI Taxonomy" id="4628"/>
    <lineage>
        <taxon>Eukaryota</taxon>
        <taxon>Viridiplantae</taxon>
        <taxon>Streptophyta</taxon>
        <taxon>Embryophyta</taxon>
        <taxon>Tracheophyta</taxon>
        <taxon>Spermatophyta</taxon>
        <taxon>Magnoliopsida</taxon>
        <taxon>Liliopsida</taxon>
        <taxon>Zingiberales</taxon>
        <taxon>Cannaceae</taxon>
        <taxon>Canna</taxon>
    </lineage>
</organism>
<evidence type="ECO:0000256" key="1">
    <source>
        <dbReference type="ARBA" id="ARBA00004162"/>
    </source>
</evidence>
<keyword evidence="3" id="KW-0611">Plant defense</keyword>
<protein>
    <submittedName>
        <fullName evidence="9">Protein RESTRICTED TEV MOVEMENT 2</fullName>
    </submittedName>
</protein>
<name>A0AAQ3JYW6_9LILI</name>
<evidence type="ECO:0000256" key="3">
    <source>
        <dbReference type="ARBA" id="ARBA00022821"/>
    </source>
</evidence>
<feature type="compositionally biased region" description="Basic and acidic residues" evidence="6">
    <location>
        <begin position="115"/>
        <end position="172"/>
    </location>
</feature>
<reference evidence="9 10" key="1">
    <citation type="submission" date="2023-10" db="EMBL/GenBank/DDBJ databases">
        <title>Chromosome-scale genome assembly provides insights into flower coloration mechanisms of Canna indica.</title>
        <authorList>
            <person name="Li C."/>
        </authorList>
    </citation>
    <scope>NUCLEOTIDE SEQUENCE [LARGE SCALE GENOMIC DNA]</scope>
    <source>
        <tissue evidence="9">Flower</tissue>
    </source>
</reference>
<evidence type="ECO:0000313" key="10">
    <source>
        <dbReference type="Proteomes" id="UP001327560"/>
    </source>
</evidence>
<dbReference type="InterPro" id="IPR008978">
    <property type="entry name" value="HSP20-like_chaperone"/>
</dbReference>
<feature type="region of interest" description="Disordered" evidence="6">
    <location>
        <begin position="103"/>
        <end position="172"/>
    </location>
</feature>
<dbReference type="Pfam" id="PF00011">
    <property type="entry name" value="HSP20"/>
    <property type="match status" value="1"/>
</dbReference>
<dbReference type="CDD" id="cd06464">
    <property type="entry name" value="ACD_sHsps-like"/>
    <property type="match status" value="1"/>
</dbReference>
<dbReference type="EMBL" id="CP136891">
    <property type="protein sequence ID" value="WOK97859.1"/>
    <property type="molecule type" value="Genomic_DNA"/>
</dbReference>
<proteinExistence type="inferred from homology"/>
<dbReference type="GO" id="GO:0005886">
    <property type="term" value="C:plasma membrane"/>
    <property type="evidence" value="ECO:0007669"/>
    <property type="project" value="UniProtKB-SubCell"/>
</dbReference>